<dbReference type="Proteomes" id="UP000282818">
    <property type="component" value="Unassembled WGS sequence"/>
</dbReference>
<evidence type="ECO:0000259" key="2">
    <source>
        <dbReference type="Pfam" id="PF00892"/>
    </source>
</evidence>
<keyword evidence="1" id="KW-0812">Transmembrane</keyword>
<accession>A0A437QAQ9</accession>
<feature type="transmembrane region" description="Helical" evidence="1">
    <location>
        <begin position="265"/>
        <end position="283"/>
    </location>
</feature>
<dbReference type="SUPFAM" id="SSF103481">
    <property type="entry name" value="Multidrug resistance efflux transporter EmrE"/>
    <property type="match status" value="2"/>
</dbReference>
<dbReference type="Pfam" id="PF00892">
    <property type="entry name" value="EamA"/>
    <property type="match status" value="2"/>
</dbReference>
<feature type="transmembrane region" description="Helical" evidence="1">
    <location>
        <begin position="66"/>
        <end position="88"/>
    </location>
</feature>
<feature type="domain" description="EamA" evidence="2">
    <location>
        <begin position="148"/>
        <end position="278"/>
    </location>
</feature>
<feature type="domain" description="EamA" evidence="2">
    <location>
        <begin position="7"/>
        <end position="138"/>
    </location>
</feature>
<proteinExistence type="predicted"/>
<dbReference type="InterPro" id="IPR000620">
    <property type="entry name" value="EamA_dom"/>
</dbReference>
<organism evidence="3 4">
    <name type="scientific">Neptunomonas marina</name>
    <dbReference type="NCBI Taxonomy" id="1815562"/>
    <lineage>
        <taxon>Bacteria</taxon>
        <taxon>Pseudomonadati</taxon>
        <taxon>Pseudomonadota</taxon>
        <taxon>Gammaproteobacteria</taxon>
        <taxon>Oceanospirillales</taxon>
        <taxon>Oceanospirillaceae</taxon>
        <taxon>Neptunomonas</taxon>
    </lineage>
</organism>
<evidence type="ECO:0000313" key="3">
    <source>
        <dbReference type="EMBL" id="RVU31489.1"/>
    </source>
</evidence>
<dbReference type="AlphaFoldDB" id="A0A437QAQ9"/>
<evidence type="ECO:0000256" key="1">
    <source>
        <dbReference type="SAM" id="Phobius"/>
    </source>
</evidence>
<dbReference type="GO" id="GO:0016020">
    <property type="term" value="C:membrane"/>
    <property type="evidence" value="ECO:0007669"/>
    <property type="project" value="InterPro"/>
</dbReference>
<reference evidence="3 4" key="1">
    <citation type="submission" date="2019-01" db="EMBL/GenBank/DDBJ databases">
        <authorList>
            <person name="Chen W.-M."/>
        </authorList>
    </citation>
    <scope>NUCLEOTIDE SEQUENCE [LARGE SCALE GENOMIC DNA]</scope>
    <source>
        <strain evidence="3 4">HPM-16</strain>
    </source>
</reference>
<feature type="transmembrane region" description="Helical" evidence="1">
    <location>
        <begin position="175"/>
        <end position="194"/>
    </location>
</feature>
<keyword evidence="1" id="KW-0472">Membrane</keyword>
<feature type="transmembrane region" description="Helical" evidence="1">
    <location>
        <begin position="151"/>
        <end position="170"/>
    </location>
</feature>
<sequence length="290" mass="31498">MSAHQQGLLFAFFGALVLSFDAMLIRLADTSEWQVLFWRGGLIAIAFGILTWLFKQRIVYPSQPHLWFAIFAIALMYGLNTTLFVYAVSHTSTANTVVILASSPLFAALFSRLFLQERLALRTLLTIAVAFVGVVSIVYQSLGSGHLNGDLAALALAISMGAVLTALRCFASLPLFPIIALSGVVAAVLALLNIEVAPLDIRWQQAQWLLIMGAIQIPLATWLLMSATRLLPSAEVSLFLLIETVFGPVWVWLAVNEAVPENTLFGGTLILGAISLNSVITLVKQKNRTS</sequence>
<feature type="transmembrane region" description="Helical" evidence="1">
    <location>
        <begin position="236"/>
        <end position="253"/>
    </location>
</feature>
<dbReference type="PANTHER" id="PTHR22911">
    <property type="entry name" value="ACYL-MALONYL CONDENSING ENZYME-RELATED"/>
    <property type="match status" value="1"/>
</dbReference>
<keyword evidence="4" id="KW-1185">Reference proteome</keyword>
<dbReference type="EMBL" id="SACQ01000002">
    <property type="protein sequence ID" value="RVU31489.1"/>
    <property type="molecule type" value="Genomic_DNA"/>
</dbReference>
<keyword evidence="1" id="KW-1133">Transmembrane helix</keyword>
<feature type="transmembrane region" description="Helical" evidence="1">
    <location>
        <begin position="36"/>
        <end position="54"/>
    </location>
</feature>
<evidence type="ECO:0000313" key="4">
    <source>
        <dbReference type="Proteomes" id="UP000282818"/>
    </source>
</evidence>
<gene>
    <name evidence="3" type="ORF">EOE65_05780</name>
</gene>
<name>A0A437QAQ9_9GAMM</name>
<dbReference type="InterPro" id="IPR037185">
    <property type="entry name" value="EmrE-like"/>
</dbReference>
<feature type="transmembrane region" description="Helical" evidence="1">
    <location>
        <begin position="94"/>
        <end position="114"/>
    </location>
</feature>
<protein>
    <submittedName>
        <fullName evidence="3">DMT family transporter</fullName>
    </submittedName>
</protein>
<comment type="caution">
    <text evidence="3">The sequence shown here is derived from an EMBL/GenBank/DDBJ whole genome shotgun (WGS) entry which is preliminary data.</text>
</comment>
<dbReference type="RefSeq" id="WP_127693348.1">
    <property type="nucleotide sequence ID" value="NZ_SACQ01000002.1"/>
</dbReference>
<feature type="transmembrane region" description="Helical" evidence="1">
    <location>
        <begin position="206"/>
        <end position="224"/>
    </location>
</feature>
<feature type="transmembrane region" description="Helical" evidence="1">
    <location>
        <begin position="119"/>
        <end position="139"/>
    </location>
</feature>